<feature type="compositionally biased region" description="Polar residues" evidence="1">
    <location>
        <begin position="97"/>
        <end position="112"/>
    </location>
</feature>
<proteinExistence type="predicted"/>
<feature type="region of interest" description="Disordered" evidence="1">
    <location>
        <begin position="477"/>
        <end position="496"/>
    </location>
</feature>
<evidence type="ECO:0000313" key="3">
    <source>
        <dbReference type="Proteomes" id="UP001281003"/>
    </source>
</evidence>
<evidence type="ECO:0000313" key="2">
    <source>
        <dbReference type="EMBL" id="KAK3400154.1"/>
    </source>
</evidence>
<feature type="compositionally biased region" description="Pro residues" evidence="1">
    <location>
        <begin position="389"/>
        <end position="403"/>
    </location>
</feature>
<organism evidence="2 3">
    <name type="scientific">Sordaria brevicollis</name>
    <dbReference type="NCBI Taxonomy" id="83679"/>
    <lineage>
        <taxon>Eukaryota</taxon>
        <taxon>Fungi</taxon>
        <taxon>Dikarya</taxon>
        <taxon>Ascomycota</taxon>
        <taxon>Pezizomycotina</taxon>
        <taxon>Sordariomycetes</taxon>
        <taxon>Sordariomycetidae</taxon>
        <taxon>Sordariales</taxon>
        <taxon>Sordariaceae</taxon>
        <taxon>Sordaria</taxon>
    </lineage>
</organism>
<sequence length="615" mass="65336">MVETTAVAAIKRQDRSSLWSPRDVLQPNPLFEIIASYWGAETTSDVIHRILSSRSLPSNQRAIHHPLSSQVVCVRGTSGATSGAHIILPDPEATPIPRSQTPSRIPRQTQSALAVRAGTRPTSGLIKTRTMESSSDNTVKPPPAPTRAAPPIPRRQASLKIRAQTSRVSSAEENRGVLEQGTSQLHKKALPFLPGEDSDSEDDVMQTAAGLAADCSGRRADIHAHGSVNRKWHVQAADAVAIGHPPSNASMPFSEALRVEEHQSQAQQSEQKGLSDTEEGVTPNLAGSLHPKQANLNYTPFTQTPGSVESTGSIIKKNDDSGANTRCSSDISVHTESSPSFGRSTNSLRNRSRPTELPHSSHLVPSSVTAPSATSAQTRQNKGNSIAKPPSPPPPPRGPPIPGATPFTEEQQPFNTTSMSRTSSMTTRIASPVDFDAMEFGLNPSRHRAGNNNDLRDITSESYDSIVDLGFTTQTLPSRYNRSNGGMRPHNGSVSGPRGLLGGGIDRVHHIASSGNGSGSGSVNGRQNNNSRQGGRVAAATRYFNNGGAMNTGGGGSMSSRAGGGGVTMVGNNNNGTGSWRQRGLGNQIRGAGRECRQGHENEKQAGRWGWPSWW</sequence>
<feature type="region of interest" description="Disordered" evidence="1">
    <location>
        <begin position="593"/>
        <end position="615"/>
    </location>
</feature>
<feature type="compositionally biased region" description="Basic and acidic residues" evidence="1">
    <location>
        <begin position="593"/>
        <end position="606"/>
    </location>
</feature>
<protein>
    <submittedName>
        <fullName evidence="2">Uncharacterized protein</fullName>
    </submittedName>
</protein>
<gene>
    <name evidence="2" type="ORF">B0T20DRAFT_350026</name>
</gene>
<feature type="region of interest" description="Disordered" evidence="1">
    <location>
        <begin position="258"/>
        <end position="426"/>
    </location>
</feature>
<dbReference type="Proteomes" id="UP001281003">
    <property type="component" value="Unassembled WGS sequence"/>
</dbReference>
<reference evidence="2" key="1">
    <citation type="journal article" date="2023" name="Mol. Phylogenet. Evol.">
        <title>Genome-scale phylogeny and comparative genomics of the fungal order Sordariales.</title>
        <authorList>
            <person name="Hensen N."/>
            <person name="Bonometti L."/>
            <person name="Westerberg I."/>
            <person name="Brannstrom I.O."/>
            <person name="Guillou S."/>
            <person name="Cros-Aarteil S."/>
            <person name="Calhoun S."/>
            <person name="Haridas S."/>
            <person name="Kuo A."/>
            <person name="Mondo S."/>
            <person name="Pangilinan J."/>
            <person name="Riley R."/>
            <person name="LaButti K."/>
            <person name="Andreopoulos B."/>
            <person name="Lipzen A."/>
            <person name="Chen C."/>
            <person name="Yan M."/>
            <person name="Daum C."/>
            <person name="Ng V."/>
            <person name="Clum A."/>
            <person name="Steindorff A."/>
            <person name="Ohm R.A."/>
            <person name="Martin F."/>
            <person name="Silar P."/>
            <person name="Natvig D.O."/>
            <person name="Lalanne C."/>
            <person name="Gautier V."/>
            <person name="Ament-Velasquez S.L."/>
            <person name="Kruys A."/>
            <person name="Hutchinson M.I."/>
            <person name="Powell A.J."/>
            <person name="Barry K."/>
            <person name="Miller A.N."/>
            <person name="Grigoriev I.V."/>
            <person name="Debuchy R."/>
            <person name="Gladieux P."/>
            <person name="Hiltunen Thoren M."/>
            <person name="Johannesson H."/>
        </authorList>
    </citation>
    <scope>NUCLEOTIDE SEQUENCE</scope>
    <source>
        <strain evidence="2">FGSC 1904</strain>
    </source>
</reference>
<feature type="region of interest" description="Disordered" evidence="1">
    <location>
        <begin position="512"/>
        <end position="536"/>
    </location>
</feature>
<feature type="compositionally biased region" description="Low complexity" evidence="1">
    <location>
        <begin position="416"/>
        <end position="426"/>
    </location>
</feature>
<feature type="compositionally biased region" description="Low complexity" evidence="1">
    <location>
        <begin position="364"/>
        <end position="376"/>
    </location>
</feature>
<accession>A0AAE0PHY2</accession>
<comment type="caution">
    <text evidence="2">The sequence shown here is derived from an EMBL/GenBank/DDBJ whole genome shotgun (WGS) entry which is preliminary data.</text>
</comment>
<feature type="compositionally biased region" description="Pro residues" evidence="1">
    <location>
        <begin position="140"/>
        <end position="153"/>
    </location>
</feature>
<dbReference type="EMBL" id="JAUTDP010000004">
    <property type="protein sequence ID" value="KAK3400154.1"/>
    <property type="molecule type" value="Genomic_DNA"/>
</dbReference>
<keyword evidence="3" id="KW-1185">Reference proteome</keyword>
<feature type="compositionally biased region" description="Low complexity" evidence="1">
    <location>
        <begin position="523"/>
        <end position="536"/>
    </location>
</feature>
<feature type="compositionally biased region" description="Polar residues" evidence="1">
    <location>
        <begin position="294"/>
        <end position="313"/>
    </location>
</feature>
<feature type="compositionally biased region" description="Polar residues" evidence="1">
    <location>
        <begin position="321"/>
        <end position="349"/>
    </location>
</feature>
<dbReference type="AlphaFoldDB" id="A0AAE0PHY2"/>
<name>A0AAE0PHY2_SORBR</name>
<evidence type="ECO:0000256" key="1">
    <source>
        <dbReference type="SAM" id="MobiDB-lite"/>
    </source>
</evidence>
<reference evidence="2" key="2">
    <citation type="submission" date="2023-07" db="EMBL/GenBank/DDBJ databases">
        <authorList>
            <consortium name="Lawrence Berkeley National Laboratory"/>
            <person name="Haridas S."/>
            <person name="Hensen N."/>
            <person name="Bonometti L."/>
            <person name="Westerberg I."/>
            <person name="Brannstrom I.O."/>
            <person name="Guillou S."/>
            <person name="Cros-Aarteil S."/>
            <person name="Calhoun S."/>
            <person name="Kuo A."/>
            <person name="Mondo S."/>
            <person name="Pangilinan J."/>
            <person name="Riley R."/>
            <person name="LaButti K."/>
            <person name="Andreopoulos B."/>
            <person name="Lipzen A."/>
            <person name="Chen C."/>
            <person name="Yanf M."/>
            <person name="Daum C."/>
            <person name="Ng V."/>
            <person name="Clum A."/>
            <person name="Steindorff A."/>
            <person name="Ohm R."/>
            <person name="Martin F."/>
            <person name="Silar P."/>
            <person name="Natvig D."/>
            <person name="Lalanne C."/>
            <person name="Gautier V."/>
            <person name="Ament-velasquez S.L."/>
            <person name="Kruys A."/>
            <person name="Hutchinson M.I."/>
            <person name="Powell A.J."/>
            <person name="Barry K."/>
            <person name="Miller A.N."/>
            <person name="Grigoriev I.V."/>
            <person name="Debuchy R."/>
            <person name="Gladieux P."/>
            <person name="Thoren M.H."/>
            <person name="Johannesson H."/>
        </authorList>
    </citation>
    <scope>NUCLEOTIDE SEQUENCE</scope>
    <source>
        <strain evidence="2">FGSC 1904</strain>
    </source>
</reference>
<feature type="region of interest" description="Disordered" evidence="1">
    <location>
        <begin position="86"/>
        <end position="205"/>
    </location>
</feature>